<feature type="region of interest" description="Disordered" evidence="1">
    <location>
        <begin position="60"/>
        <end position="92"/>
    </location>
</feature>
<evidence type="ECO:0000313" key="4">
    <source>
        <dbReference type="Proteomes" id="UP000030765"/>
    </source>
</evidence>
<accession>A0A084W6B1</accession>
<dbReference type="AlphaFoldDB" id="A0A084W6B1"/>
<evidence type="ECO:0000256" key="1">
    <source>
        <dbReference type="SAM" id="MobiDB-lite"/>
    </source>
</evidence>
<evidence type="ECO:0000313" key="2">
    <source>
        <dbReference type="EMBL" id="KFB45755.1"/>
    </source>
</evidence>
<dbReference type="EMBL" id="KE525307">
    <property type="protein sequence ID" value="KFB45755.1"/>
    <property type="molecule type" value="Genomic_DNA"/>
</dbReference>
<evidence type="ECO:0000313" key="3">
    <source>
        <dbReference type="EnsemblMetazoa" id="ASIC013728-PA"/>
    </source>
</evidence>
<keyword evidence="4" id="KW-1185">Reference proteome</keyword>
<organism evidence="2">
    <name type="scientific">Anopheles sinensis</name>
    <name type="common">Mosquito</name>
    <dbReference type="NCBI Taxonomy" id="74873"/>
    <lineage>
        <taxon>Eukaryota</taxon>
        <taxon>Metazoa</taxon>
        <taxon>Ecdysozoa</taxon>
        <taxon>Arthropoda</taxon>
        <taxon>Hexapoda</taxon>
        <taxon>Insecta</taxon>
        <taxon>Pterygota</taxon>
        <taxon>Neoptera</taxon>
        <taxon>Endopterygota</taxon>
        <taxon>Diptera</taxon>
        <taxon>Nematocera</taxon>
        <taxon>Culicoidea</taxon>
        <taxon>Culicidae</taxon>
        <taxon>Anophelinae</taxon>
        <taxon>Anopheles</taxon>
    </lineage>
</organism>
<dbReference type="EMBL" id="ATLV01020774">
    <property type="status" value="NOT_ANNOTATED_CDS"/>
    <property type="molecule type" value="Genomic_DNA"/>
</dbReference>
<reference evidence="2 4" key="1">
    <citation type="journal article" date="2014" name="BMC Genomics">
        <title>Genome sequence of Anopheles sinensis provides insight into genetics basis of mosquito competence for malaria parasites.</title>
        <authorList>
            <person name="Zhou D."/>
            <person name="Zhang D."/>
            <person name="Ding G."/>
            <person name="Shi L."/>
            <person name="Hou Q."/>
            <person name="Ye Y."/>
            <person name="Xu Y."/>
            <person name="Zhou H."/>
            <person name="Xiong C."/>
            <person name="Li S."/>
            <person name="Yu J."/>
            <person name="Hong S."/>
            <person name="Yu X."/>
            <person name="Zou P."/>
            <person name="Chen C."/>
            <person name="Chang X."/>
            <person name="Wang W."/>
            <person name="Lv Y."/>
            <person name="Sun Y."/>
            <person name="Ma L."/>
            <person name="Shen B."/>
            <person name="Zhu C."/>
        </authorList>
    </citation>
    <scope>NUCLEOTIDE SEQUENCE [LARGE SCALE GENOMIC DNA]</scope>
</reference>
<gene>
    <name evidence="2" type="ORF">ZHAS_00013728</name>
</gene>
<dbReference type="Proteomes" id="UP000030765">
    <property type="component" value="Unassembled WGS sequence"/>
</dbReference>
<reference evidence="3" key="2">
    <citation type="submission" date="2020-05" db="UniProtKB">
        <authorList>
            <consortium name="EnsemblMetazoa"/>
        </authorList>
    </citation>
    <scope>IDENTIFICATION</scope>
</reference>
<dbReference type="EnsemblMetazoa" id="ASIC013728-RA">
    <property type="protein sequence ID" value="ASIC013728-PA"/>
    <property type="gene ID" value="ASIC013728"/>
</dbReference>
<feature type="compositionally biased region" description="Basic and acidic residues" evidence="1">
    <location>
        <begin position="60"/>
        <end position="78"/>
    </location>
</feature>
<dbReference type="VEuPathDB" id="VectorBase:ASIC013728"/>
<proteinExistence type="predicted"/>
<name>A0A084W6B1_ANOSI</name>
<protein>
    <submittedName>
        <fullName evidence="2 3">Aldehyde dehydrogenase</fullName>
    </submittedName>
</protein>
<sequence length="138" mass="15664">MLGFGELLSFSRQPRRISFLNETNTGDGSGPRSKARKEVEAHSFVRGFCGAAGGGPEWFRTFRREEDTTGREGEKESARSGTLEWGSSSPPLSLRGVRTWCVGRFGVNGLRLRRWYTFRAAMRWDGHCILGWTRRMET</sequence>